<protein>
    <recommendedName>
        <fullName evidence="4">CBM10 domain-containing protein</fullName>
    </recommendedName>
</protein>
<evidence type="ECO:0000313" key="6">
    <source>
        <dbReference type="Proteomes" id="UP000193719"/>
    </source>
</evidence>
<dbReference type="AlphaFoldDB" id="A0A1Y1VH04"/>
<evidence type="ECO:0000256" key="2">
    <source>
        <dbReference type="ARBA" id="ARBA00022737"/>
    </source>
</evidence>
<organism evidence="5 6">
    <name type="scientific">Piromyces finnis</name>
    <dbReference type="NCBI Taxonomy" id="1754191"/>
    <lineage>
        <taxon>Eukaryota</taxon>
        <taxon>Fungi</taxon>
        <taxon>Fungi incertae sedis</taxon>
        <taxon>Chytridiomycota</taxon>
        <taxon>Chytridiomycota incertae sedis</taxon>
        <taxon>Neocallimastigomycetes</taxon>
        <taxon>Neocallimastigales</taxon>
        <taxon>Neocallimastigaceae</taxon>
        <taxon>Piromyces</taxon>
    </lineage>
</organism>
<keyword evidence="1" id="KW-0732">Signal</keyword>
<dbReference type="Pfam" id="PF02013">
    <property type="entry name" value="CBM_10"/>
    <property type="match status" value="2"/>
</dbReference>
<evidence type="ECO:0000259" key="4">
    <source>
        <dbReference type="PROSITE" id="PS51763"/>
    </source>
</evidence>
<evidence type="ECO:0000313" key="5">
    <source>
        <dbReference type="EMBL" id="ORX56006.1"/>
    </source>
</evidence>
<evidence type="ECO:0000256" key="1">
    <source>
        <dbReference type="ARBA" id="ARBA00022729"/>
    </source>
</evidence>
<dbReference type="EMBL" id="MCFH01000008">
    <property type="protein sequence ID" value="ORX56006.1"/>
    <property type="molecule type" value="Genomic_DNA"/>
</dbReference>
<feature type="domain" description="CBM10" evidence="4">
    <location>
        <begin position="110"/>
        <end position="147"/>
    </location>
</feature>
<keyword evidence="3" id="KW-0378">Hydrolase</keyword>
<dbReference type="Gene3D" id="3.90.1220.10">
    <property type="entry name" value="Cellulose docking domain, dockering"/>
    <property type="match status" value="3"/>
</dbReference>
<reference evidence="5 6" key="1">
    <citation type="submission" date="2016-08" db="EMBL/GenBank/DDBJ databases">
        <title>Genomes of anaerobic fungi encode conserved fungal cellulosomes for biomass hydrolysis.</title>
        <authorList>
            <consortium name="DOE Joint Genome Institute"/>
            <person name="Haitjema C.H."/>
            <person name="Gilmore S.P."/>
            <person name="Henske J.K."/>
            <person name="Solomon K.V."/>
            <person name="De Groot R."/>
            <person name="Kuo A."/>
            <person name="Mondo S.J."/>
            <person name="Salamov A.A."/>
            <person name="Labutti K."/>
            <person name="Zhao Z."/>
            <person name="Chiniquy J."/>
            <person name="Barry K."/>
            <person name="Brewer H.M."/>
            <person name="Purvine S.O."/>
            <person name="Wright A.T."/>
            <person name="Boxma B."/>
            <person name="Van Alen T."/>
            <person name="Hackstein J.H."/>
            <person name="Baker S.E."/>
            <person name="Grigoriev I.V."/>
            <person name="O'Malley M.A."/>
        </authorList>
    </citation>
    <scope>NUCLEOTIDE SEQUENCE [LARGE SCALE GENOMIC DNA]</scope>
    <source>
        <strain evidence="6">finn</strain>
    </source>
</reference>
<proteinExistence type="predicted"/>
<dbReference type="GO" id="GO:0016787">
    <property type="term" value="F:hydrolase activity"/>
    <property type="evidence" value="ECO:0007669"/>
    <property type="project" value="UniProtKB-KW"/>
</dbReference>
<dbReference type="InterPro" id="IPR009034">
    <property type="entry name" value="Dockerin_dom_fun_sf"/>
</dbReference>
<reference evidence="5 6" key="2">
    <citation type="submission" date="2016-08" db="EMBL/GenBank/DDBJ databases">
        <title>Pervasive Adenine N6-methylation of Active Genes in Fungi.</title>
        <authorList>
            <consortium name="DOE Joint Genome Institute"/>
            <person name="Mondo S.J."/>
            <person name="Dannebaum R.O."/>
            <person name="Kuo R.C."/>
            <person name="Labutti K."/>
            <person name="Haridas S."/>
            <person name="Kuo A."/>
            <person name="Salamov A."/>
            <person name="Ahrendt S.R."/>
            <person name="Lipzen A."/>
            <person name="Sullivan W."/>
            <person name="Andreopoulos W.B."/>
            <person name="Clum A."/>
            <person name="Lindquist E."/>
            <person name="Daum C."/>
            <person name="Ramamoorthy G.K."/>
            <person name="Gryganskyi A."/>
            <person name="Culley D."/>
            <person name="Magnuson J.K."/>
            <person name="James T.Y."/>
            <person name="O'Malley M.A."/>
            <person name="Stajich J.E."/>
            <person name="Spatafora J.W."/>
            <person name="Visel A."/>
            <person name="Grigoriev I.V."/>
        </authorList>
    </citation>
    <scope>NUCLEOTIDE SEQUENCE [LARGE SCALE GENOMIC DNA]</scope>
    <source>
        <strain evidence="6">finn</strain>
    </source>
</reference>
<feature type="non-terminal residue" evidence="5">
    <location>
        <position position="147"/>
    </location>
</feature>
<gene>
    <name evidence="5" type="ORF">BCR36DRAFT_281146</name>
</gene>
<dbReference type="PROSITE" id="PS51763">
    <property type="entry name" value="CBM10"/>
    <property type="match status" value="2"/>
</dbReference>
<sequence>MKKNILYIIFLLIKAKKIFPKCWSEKLGFKCCRIDIQPIFSDYEGIWGVEDDQWCGIINSPSKTDNCLNNNCCTKTDTHVSFIDDEKSLWGIESGSWCKININNNNNSDNCWSSKYGYGCCFNDNDDVIYRDEKGSWGIENNQWCGL</sequence>
<accession>A0A1Y1VH04</accession>
<name>A0A1Y1VH04_9FUNG</name>
<dbReference type="OrthoDB" id="10532434at2759"/>
<keyword evidence="6" id="KW-1185">Reference proteome</keyword>
<feature type="domain" description="CBM10" evidence="4">
    <location>
        <begin position="21"/>
        <end position="58"/>
    </location>
</feature>
<dbReference type="Proteomes" id="UP000193719">
    <property type="component" value="Unassembled WGS sequence"/>
</dbReference>
<evidence type="ECO:0000256" key="3">
    <source>
        <dbReference type="ARBA" id="ARBA00022801"/>
    </source>
</evidence>
<comment type="caution">
    <text evidence="5">The sequence shown here is derived from an EMBL/GenBank/DDBJ whole genome shotgun (WGS) entry which is preliminary data.</text>
</comment>
<dbReference type="InterPro" id="IPR002883">
    <property type="entry name" value="CBM10/Dockerin_dom"/>
</dbReference>
<dbReference type="SUPFAM" id="SSF64571">
    <property type="entry name" value="Cellulose docking domain, dockering"/>
    <property type="match status" value="3"/>
</dbReference>
<keyword evidence="2" id="KW-0677">Repeat</keyword>